<dbReference type="Proteomes" id="UP000271590">
    <property type="component" value="Unassembled WGS sequence"/>
</dbReference>
<dbReference type="RefSeq" id="WP_124956178.1">
    <property type="nucleotide sequence ID" value="NZ_RQXU01000001.1"/>
</dbReference>
<proteinExistence type="predicted"/>
<dbReference type="Gene3D" id="3.10.450.50">
    <property type="match status" value="1"/>
</dbReference>
<dbReference type="InterPro" id="IPR032710">
    <property type="entry name" value="NTF2-like_dom_sf"/>
</dbReference>
<sequence>MTAQPSSSSSSSSSVTTDTLAAFSDAWNRHDIDALMAFMTADCIFQTAAGPDACGTRHVGTEAVRKAFAAAWQAVPDAQWINGRHFVHGDFGTSQWTFTGTAADGSRIETDGIDVFTFRGGKIHLKNVFRKARPNLPAAR</sequence>
<reference evidence="2 3" key="1">
    <citation type="submission" date="2018-11" db="EMBL/GenBank/DDBJ databases">
        <title>The genome of Variovorax sp T529.</title>
        <authorList>
            <person name="Gao J."/>
        </authorList>
    </citation>
    <scope>NUCLEOTIDE SEQUENCE [LARGE SCALE GENOMIC DNA]</scope>
    <source>
        <strain evidence="2 3">T529</strain>
    </source>
</reference>
<evidence type="ECO:0000313" key="3">
    <source>
        <dbReference type="Proteomes" id="UP000271590"/>
    </source>
</evidence>
<dbReference type="AlphaFoldDB" id="A0A3P3F1F4"/>
<evidence type="ECO:0000313" key="2">
    <source>
        <dbReference type="EMBL" id="RRH92469.1"/>
    </source>
</evidence>
<dbReference type="Pfam" id="PF12680">
    <property type="entry name" value="SnoaL_2"/>
    <property type="match status" value="1"/>
</dbReference>
<name>A0A3P3F1F4_9BURK</name>
<gene>
    <name evidence="2" type="ORF">EH244_01235</name>
</gene>
<evidence type="ECO:0000259" key="1">
    <source>
        <dbReference type="Pfam" id="PF12680"/>
    </source>
</evidence>
<comment type="caution">
    <text evidence="2">The sequence shown here is derived from an EMBL/GenBank/DDBJ whole genome shotgun (WGS) entry which is preliminary data.</text>
</comment>
<dbReference type="InterPro" id="IPR037401">
    <property type="entry name" value="SnoaL-like"/>
</dbReference>
<dbReference type="EMBL" id="RQXU01000001">
    <property type="protein sequence ID" value="RRH92469.1"/>
    <property type="molecule type" value="Genomic_DNA"/>
</dbReference>
<organism evidence="2 3">
    <name type="scientific">Variovorax beijingensis</name>
    <dbReference type="NCBI Taxonomy" id="2496117"/>
    <lineage>
        <taxon>Bacteria</taxon>
        <taxon>Pseudomonadati</taxon>
        <taxon>Pseudomonadota</taxon>
        <taxon>Betaproteobacteria</taxon>
        <taxon>Burkholderiales</taxon>
        <taxon>Comamonadaceae</taxon>
        <taxon>Variovorax</taxon>
    </lineage>
</organism>
<accession>A0A3P3F1F4</accession>
<protein>
    <submittedName>
        <fullName evidence="2">Nuclear transport factor 2 family protein</fullName>
    </submittedName>
</protein>
<dbReference type="SUPFAM" id="SSF54427">
    <property type="entry name" value="NTF2-like"/>
    <property type="match status" value="1"/>
</dbReference>
<feature type="domain" description="SnoaL-like" evidence="1">
    <location>
        <begin position="21"/>
        <end position="123"/>
    </location>
</feature>